<keyword evidence="3" id="KW-1185">Reference proteome</keyword>
<evidence type="ECO:0000256" key="1">
    <source>
        <dbReference type="SAM" id="SignalP"/>
    </source>
</evidence>
<accession>A0A9E8NAR2</accession>
<gene>
    <name evidence="2" type="ORF">ON006_24770</name>
</gene>
<dbReference type="AlphaFoldDB" id="A0A9E8NAR2"/>
<keyword evidence="1" id="KW-0732">Signal</keyword>
<feature type="chain" id="PRO_5038695084" evidence="1">
    <location>
        <begin position="23"/>
        <end position="383"/>
    </location>
</feature>
<protein>
    <submittedName>
        <fullName evidence="2">Uncharacterized protein</fullName>
    </submittedName>
</protein>
<reference evidence="2" key="1">
    <citation type="submission" date="2022-11" db="EMBL/GenBank/DDBJ databases">
        <title>Dyadobacter pollutisoli sp. nov., isolated from plastic dumped soil.</title>
        <authorList>
            <person name="Kim J.M."/>
            <person name="Kim K.R."/>
            <person name="Lee J.K."/>
            <person name="Hao L."/>
            <person name="Jeon C.O."/>
        </authorList>
    </citation>
    <scope>NUCLEOTIDE SEQUENCE</scope>
    <source>
        <strain evidence="2">U1</strain>
    </source>
</reference>
<dbReference type="Proteomes" id="UP001164653">
    <property type="component" value="Chromosome"/>
</dbReference>
<organism evidence="2 3">
    <name type="scientific">Dyadobacter pollutisoli</name>
    <dbReference type="NCBI Taxonomy" id="2910158"/>
    <lineage>
        <taxon>Bacteria</taxon>
        <taxon>Pseudomonadati</taxon>
        <taxon>Bacteroidota</taxon>
        <taxon>Cytophagia</taxon>
        <taxon>Cytophagales</taxon>
        <taxon>Spirosomataceae</taxon>
        <taxon>Dyadobacter</taxon>
    </lineage>
</organism>
<proteinExistence type="predicted"/>
<dbReference type="KEGG" id="dpf:ON006_24770"/>
<name>A0A9E8NAR2_9BACT</name>
<feature type="signal peptide" evidence="1">
    <location>
        <begin position="1"/>
        <end position="22"/>
    </location>
</feature>
<sequence>MKTVLFLSIITCFVSFRTLAQATDPAIEFELEKDDALKIREISTRVLQINQDMLNNSASAFDAVFSRLDGVKVESSDFESVWTFSFTKVLEKVLQNTVIDHIPGASFGVDLLKDVYALDQARQEKEIRIENALATNRMKEILAQIAERRTTTFSLDRTGIEAILLAKFKADGRTYLNNAASGLDQMEAALQKTQGGVKIQTLLFEFKILEELINGVAKSYKNKEFMMCEVWVTGCDRGGWESSYTTPTSACPIIEKAKFTFTGDLASQFTAAANAVLIPFRIMPDMQSRLYLPDLDVDFHMKIHPPDCDRDCSIMIPVTRKGGKMYIGSKVGWRDCSSYGIFLMALDQYSKLKPLTNAIIDRIRPAKNLAFDEIFYEDVKVHK</sequence>
<dbReference type="EMBL" id="CP112998">
    <property type="protein sequence ID" value="WAC10947.1"/>
    <property type="molecule type" value="Genomic_DNA"/>
</dbReference>
<evidence type="ECO:0000313" key="3">
    <source>
        <dbReference type="Proteomes" id="UP001164653"/>
    </source>
</evidence>
<evidence type="ECO:0000313" key="2">
    <source>
        <dbReference type="EMBL" id="WAC10947.1"/>
    </source>
</evidence>
<dbReference type="RefSeq" id="WP_244822707.1">
    <property type="nucleotide sequence ID" value="NZ_CP112998.1"/>
</dbReference>